<evidence type="ECO:0000256" key="7">
    <source>
        <dbReference type="SAM" id="Phobius"/>
    </source>
</evidence>
<feature type="transmembrane region" description="Helical" evidence="7">
    <location>
        <begin position="489"/>
        <end position="510"/>
    </location>
</feature>
<dbReference type="OMA" id="IAGCSYT"/>
<feature type="transmembrane region" description="Helical" evidence="7">
    <location>
        <begin position="388"/>
        <end position="408"/>
    </location>
</feature>
<dbReference type="Proteomes" id="UP000024533">
    <property type="component" value="Unassembled WGS sequence"/>
</dbReference>
<dbReference type="OrthoDB" id="3257095at2759"/>
<dbReference type="PANTHER" id="PTHR45649">
    <property type="entry name" value="AMINO-ACID PERMEASE BAT1"/>
    <property type="match status" value="1"/>
</dbReference>
<proteinExistence type="predicted"/>
<feature type="transmembrane region" description="Helical" evidence="7">
    <location>
        <begin position="461"/>
        <end position="483"/>
    </location>
</feature>
<organism evidence="8 9">
    <name type="scientific">Trichophyton interdigitale (strain MR816)</name>
    <dbReference type="NCBI Taxonomy" id="1215338"/>
    <lineage>
        <taxon>Eukaryota</taxon>
        <taxon>Fungi</taxon>
        <taxon>Dikarya</taxon>
        <taxon>Ascomycota</taxon>
        <taxon>Pezizomycotina</taxon>
        <taxon>Eurotiomycetes</taxon>
        <taxon>Eurotiomycetidae</taxon>
        <taxon>Onygenales</taxon>
        <taxon>Arthrodermataceae</taxon>
        <taxon>Trichophyton</taxon>
    </lineage>
</organism>
<feature type="compositionally biased region" description="Basic and acidic residues" evidence="6">
    <location>
        <begin position="1"/>
        <end position="12"/>
    </location>
</feature>
<dbReference type="InterPro" id="IPR002293">
    <property type="entry name" value="AA/rel_permease1"/>
</dbReference>
<keyword evidence="2" id="KW-0813">Transport</keyword>
<dbReference type="GO" id="GO:0016020">
    <property type="term" value="C:membrane"/>
    <property type="evidence" value="ECO:0007669"/>
    <property type="project" value="UniProtKB-SubCell"/>
</dbReference>
<evidence type="ECO:0000313" key="8">
    <source>
        <dbReference type="EMBL" id="KDB27608.1"/>
    </source>
</evidence>
<sequence length="533" mass="58339">MGFKSEIKHDQSSEANSPAVEEAGVNLSSMRGGTLQDKRDMYRIGNNQELNRNFRFVSVLGFAAVLMCTWEVVMIASTTGLVNGGLSGMIYTYIGGLFGFSFVILSMAEMASMAPTSGGQYHWVSEFAPASSQRFLSYVTGWVCVLGWHTGIAGCSYTVANMLIGLIAINNPGYQPERWHGTLLIIAIALMAIIFNTFFAQKLPFIEGVILLVHVFGFFAVLIPLWVLAPLNPAEEVFLNVVDRGGWGNNGLACLVGLGAPIYALIGPDSAVHMSEEIKDASRVLPLSMLWTLILNGTTGLIMLITYAFCVYDIDAVLKDQTGFPFISVFLHATQSVRATTAMTSLILVLQACSAISNVATTSRQLYAFARDGGIPFPSFFAKIDKRFVVPLNSLCVSFFIVCLLSLINIGSTVAFQAIISLGTASLLSSYIISISCVRLRRWRGEPLPPARWSMGRWSSTVETLAILFLLIAFSFSFFPLVSKVDVTTMNWSCAIFGGVVMFSLIYYVLHARHVYKGPVTRIRPWAEAARIE</sequence>
<feature type="transmembrane region" description="Helical" evidence="7">
    <location>
        <begin position="287"/>
        <end position="309"/>
    </location>
</feature>
<keyword evidence="4 7" id="KW-1133">Transmembrane helix</keyword>
<feature type="region of interest" description="Disordered" evidence="6">
    <location>
        <begin position="1"/>
        <end position="22"/>
    </location>
</feature>
<gene>
    <name evidence="8" type="ORF">H109_00625</name>
</gene>
<evidence type="ECO:0000313" key="9">
    <source>
        <dbReference type="Proteomes" id="UP000024533"/>
    </source>
</evidence>
<evidence type="ECO:0000256" key="2">
    <source>
        <dbReference type="ARBA" id="ARBA00022448"/>
    </source>
</evidence>
<feature type="transmembrane region" description="Helical" evidence="7">
    <location>
        <begin position="135"/>
        <end position="159"/>
    </location>
</feature>
<dbReference type="Pfam" id="PF13520">
    <property type="entry name" value="AA_permease_2"/>
    <property type="match status" value="1"/>
</dbReference>
<feature type="transmembrane region" description="Helical" evidence="7">
    <location>
        <begin position="56"/>
        <end position="78"/>
    </location>
</feature>
<dbReference type="Gene3D" id="1.20.1740.10">
    <property type="entry name" value="Amino acid/polyamine transporter I"/>
    <property type="match status" value="1"/>
</dbReference>
<dbReference type="STRING" id="1215338.A0A059JIW5"/>
<keyword evidence="3 7" id="KW-0812">Transmembrane</keyword>
<evidence type="ECO:0000256" key="1">
    <source>
        <dbReference type="ARBA" id="ARBA00004141"/>
    </source>
</evidence>
<dbReference type="EMBL" id="AOKY01000049">
    <property type="protein sequence ID" value="KDB27608.1"/>
    <property type="molecule type" value="Genomic_DNA"/>
</dbReference>
<feature type="transmembrane region" description="Helical" evidence="7">
    <location>
        <begin position="346"/>
        <end position="367"/>
    </location>
</feature>
<dbReference type="PANTHER" id="PTHR45649:SF2">
    <property type="entry name" value="ACID PERMEASE, PUTATIVE-RELATED"/>
    <property type="match status" value="1"/>
</dbReference>
<comment type="subcellular location">
    <subcellularLocation>
        <location evidence="1">Membrane</location>
        <topology evidence="1">Multi-pass membrane protein</topology>
    </subcellularLocation>
</comment>
<evidence type="ECO:0008006" key="10">
    <source>
        <dbReference type="Google" id="ProtNLM"/>
    </source>
</evidence>
<feature type="transmembrane region" description="Helical" evidence="7">
    <location>
        <begin position="205"/>
        <end position="227"/>
    </location>
</feature>
<dbReference type="PIRSF" id="PIRSF006060">
    <property type="entry name" value="AA_transporter"/>
    <property type="match status" value="1"/>
</dbReference>
<evidence type="ECO:0000256" key="5">
    <source>
        <dbReference type="ARBA" id="ARBA00023136"/>
    </source>
</evidence>
<dbReference type="AlphaFoldDB" id="A0A059JIW5"/>
<protein>
    <recommendedName>
        <fullName evidence="10">Amino acid permease/ SLC12A domain-containing protein</fullName>
    </recommendedName>
</protein>
<comment type="caution">
    <text evidence="8">The sequence shown here is derived from an EMBL/GenBank/DDBJ whole genome shotgun (WGS) entry which is preliminary data.</text>
</comment>
<name>A0A059JIW5_TRIIM</name>
<feature type="transmembrane region" description="Helical" evidence="7">
    <location>
        <begin position="179"/>
        <end position="198"/>
    </location>
</feature>
<feature type="transmembrane region" description="Helical" evidence="7">
    <location>
        <begin position="414"/>
        <end position="440"/>
    </location>
</feature>
<evidence type="ECO:0000256" key="4">
    <source>
        <dbReference type="ARBA" id="ARBA00022989"/>
    </source>
</evidence>
<keyword evidence="9" id="KW-1185">Reference proteome</keyword>
<keyword evidence="5 7" id="KW-0472">Membrane</keyword>
<reference evidence="8 9" key="1">
    <citation type="submission" date="2014-02" db="EMBL/GenBank/DDBJ databases">
        <title>The Genome Sequence of Trichophyton interdigitale MR816.</title>
        <authorList>
            <consortium name="The Broad Institute Genomics Platform"/>
            <person name="Cuomo C.A."/>
            <person name="White T.C."/>
            <person name="Graser Y."/>
            <person name="Martinez-Rossi N."/>
            <person name="Heitman J."/>
            <person name="Young S.K."/>
            <person name="Zeng Q."/>
            <person name="Gargeya S."/>
            <person name="Abouelleil A."/>
            <person name="Alvarado L."/>
            <person name="Chapman S.B."/>
            <person name="Gainer-Dewar J."/>
            <person name="Goldberg J."/>
            <person name="Griggs A."/>
            <person name="Gujja S."/>
            <person name="Hansen M."/>
            <person name="Howarth C."/>
            <person name="Imamovic A."/>
            <person name="Larimer J."/>
            <person name="Martinez D."/>
            <person name="Murphy C."/>
            <person name="Pearson M.D."/>
            <person name="Persinoti G."/>
            <person name="Poon T."/>
            <person name="Priest M."/>
            <person name="Roberts A.D."/>
            <person name="Saif S."/>
            <person name="Shea T.D."/>
            <person name="Sykes S.N."/>
            <person name="Wortman J."/>
            <person name="Nusbaum C."/>
            <person name="Birren B."/>
        </authorList>
    </citation>
    <scope>NUCLEOTIDE SEQUENCE [LARGE SCALE GENOMIC DNA]</scope>
    <source>
        <strain evidence="8 9">MR816</strain>
    </source>
</reference>
<accession>A0A059JIW5</accession>
<dbReference type="GO" id="GO:0022857">
    <property type="term" value="F:transmembrane transporter activity"/>
    <property type="evidence" value="ECO:0007669"/>
    <property type="project" value="InterPro"/>
</dbReference>
<evidence type="ECO:0000256" key="3">
    <source>
        <dbReference type="ARBA" id="ARBA00022692"/>
    </source>
</evidence>
<feature type="transmembrane region" description="Helical" evidence="7">
    <location>
        <begin position="90"/>
        <end position="114"/>
    </location>
</feature>
<evidence type="ECO:0000256" key="6">
    <source>
        <dbReference type="SAM" id="MobiDB-lite"/>
    </source>
</evidence>
<dbReference type="HOGENOM" id="CLU_004495_6_1_1"/>
<feature type="transmembrane region" description="Helical" evidence="7">
    <location>
        <begin position="247"/>
        <end position="266"/>
    </location>
</feature>